<gene>
    <name evidence="2" type="ORF">VFH_VI063640</name>
</gene>
<accession>A0AAV1B4G0</accession>
<evidence type="ECO:0000313" key="3">
    <source>
        <dbReference type="Proteomes" id="UP001157006"/>
    </source>
</evidence>
<proteinExistence type="predicted"/>
<sequence length="225" mass="25616">MLLSRKTSFFQQLFHLSDVITRCFILGFSFNCLPCIPFGSVLLAENSRTSGGNRSNSGLLVQSIKDKQVSFDGLSFRVLTLAACSSKSSGKPMMCVLVGRLKESEVRDMKYGADLRMAEELNEDDSDEPRSSNGETKATQRYEDLCEKLKKLTWSELVRRYNSGEVSMQVMKTGYVVLQWTMVLNSFDAGSVVLQWTMVFLNGFAVIWFSNMLWFFEWFCSDRLV</sequence>
<keyword evidence="1" id="KW-0812">Transmembrane</keyword>
<dbReference type="AlphaFoldDB" id="A0AAV1B4G0"/>
<protein>
    <submittedName>
        <fullName evidence="2">Uncharacterized protein</fullName>
    </submittedName>
</protein>
<evidence type="ECO:0000256" key="1">
    <source>
        <dbReference type="SAM" id="Phobius"/>
    </source>
</evidence>
<keyword evidence="1" id="KW-0472">Membrane</keyword>
<dbReference type="EMBL" id="OX451741">
    <property type="protein sequence ID" value="CAI8617183.1"/>
    <property type="molecule type" value="Genomic_DNA"/>
</dbReference>
<keyword evidence="1" id="KW-1133">Transmembrane helix</keyword>
<evidence type="ECO:0000313" key="2">
    <source>
        <dbReference type="EMBL" id="CAI8617183.1"/>
    </source>
</evidence>
<name>A0AAV1B4G0_VICFA</name>
<reference evidence="2 3" key="1">
    <citation type="submission" date="2023-01" db="EMBL/GenBank/DDBJ databases">
        <authorList>
            <person name="Kreplak J."/>
        </authorList>
    </citation>
    <scope>NUCLEOTIDE SEQUENCE [LARGE SCALE GENOMIC DNA]</scope>
</reference>
<keyword evidence="3" id="KW-1185">Reference proteome</keyword>
<feature type="transmembrane region" description="Helical" evidence="1">
    <location>
        <begin position="192"/>
        <end position="216"/>
    </location>
</feature>
<dbReference type="Proteomes" id="UP001157006">
    <property type="component" value="Chromosome 6"/>
</dbReference>
<organism evidence="2 3">
    <name type="scientific">Vicia faba</name>
    <name type="common">Broad bean</name>
    <name type="synonym">Faba vulgaris</name>
    <dbReference type="NCBI Taxonomy" id="3906"/>
    <lineage>
        <taxon>Eukaryota</taxon>
        <taxon>Viridiplantae</taxon>
        <taxon>Streptophyta</taxon>
        <taxon>Embryophyta</taxon>
        <taxon>Tracheophyta</taxon>
        <taxon>Spermatophyta</taxon>
        <taxon>Magnoliopsida</taxon>
        <taxon>eudicotyledons</taxon>
        <taxon>Gunneridae</taxon>
        <taxon>Pentapetalae</taxon>
        <taxon>rosids</taxon>
        <taxon>fabids</taxon>
        <taxon>Fabales</taxon>
        <taxon>Fabaceae</taxon>
        <taxon>Papilionoideae</taxon>
        <taxon>50 kb inversion clade</taxon>
        <taxon>NPAAA clade</taxon>
        <taxon>Hologalegina</taxon>
        <taxon>IRL clade</taxon>
        <taxon>Fabeae</taxon>
        <taxon>Vicia</taxon>
    </lineage>
</organism>